<sequence length="695" mass="73987">MFHIHDDNLAPAASQPSPAASLQEQRSRSQNVPPAPQGQAAHKQNQTIPRAAAPALVSPPVFRQRPAAAAPALVRSPEMACEDWEKPDAVNSQKWSYDLILSVHPATSTLPLHVRFRTPPLLASLPSRAAVSGVFLLPPPAFCDPAAPTCTELQLCAKMHGAAPARKTQKLARMITMAGHTGAAALKTLRNATGGDATGGDATGGDATGGDATLPVAEASSMSVPASQALALLENLCELAPSLQARFCRDLEVDEERLSHFVAAVAPALPPPAPHEEAAIEASLLLGGDVGEGSPGRDNPGGWKRVPGTASLPVASFRSSPPGGARDAVLSLSRATVDASAWRVLAWLFVFDSHGRGAAAGADRLSYPRKSLRVGGSRSWLQVEAVAPVRRAGAPGRLVASWLTWRREPGGAFVVAVRPVGEHPDCPERREAEVVGMSGKAGSSLAVVQEKARFRITPKALGVCEVEAVSHLSPLAAGAMAKWGLARSMGVVRLLQDKYERSAIVADGEIHDAMEADGTLSYMPTEAELVNDEDALFLYRRACALDPHDSAFEEGSDSHASGWTNRLNLSSTRGKVVQELSNLGTLFKRKHESMEEVKYRSVHSPIPLVHMYAKDALVKGQLMVRAYATATVDCDPETACSWLLSCTDRTRVRRELDSGAVACVALETRSPHDYVKAFVKKLPSWSGFGLAKYRE</sequence>
<keyword evidence="3" id="KW-1185">Reference proteome</keyword>
<accession>A0ABQ6MHR5</accession>
<feature type="compositionally biased region" description="Low complexity" evidence="1">
    <location>
        <begin position="9"/>
        <end position="23"/>
    </location>
</feature>
<dbReference type="EMBL" id="BRYB01000251">
    <property type="protein sequence ID" value="GMI26308.1"/>
    <property type="molecule type" value="Genomic_DNA"/>
</dbReference>
<organism evidence="2 3">
    <name type="scientific">Tetraparma gracilis</name>
    <dbReference type="NCBI Taxonomy" id="2962635"/>
    <lineage>
        <taxon>Eukaryota</taxon>
        <taxon>Sar</taxon>
        <taxon>Stramenopiles</taxon>
        <taxon>Ochrophyta</taxon>
        <taxon>Bolidophyceae</taxon>
        <taxon>Parmales</taxon>
        <taxon>Triparmaceae</taxon>
        <taxon>Tetraparma</taxon>
    </lineage>
</organism>
<comment type="caution">
    <text evidence="2">The sequence shown here is derived from an EMBL/GenBank/DDBJ whole genome shotgun (WGS) entry which is preliminary data.</text>
</comment>
<dbReference type="Proteomes" id="UP001165060">
    <property type="component" value="Unassembled WGS sequence"/>
</dbReference>
<evidence type="ECO:0000313" key="3">
    <source>
        <dbReference type="Proteomes" id="UP001165060"/>
    </source>
</evidence>
<feature type="region of interest" description="Disordered" evidence="1">
    <location>
        <begin position="1"/>
        <end position="46"/>
    </location>
</feature>
<gene>
    <name evidence="2" type="ORF">TeGR_g7154</name>
</gene>
<evidence type="ECO:0000256" key="1">
    <source>
        <dbReference type="SAM" id="MobiDB-lite"/>
    </source>
</evidence>
<evidence type="ECO:0000313" key="2">
    <source>
        <dbReference type="EMBL" id="GMI26308.1"/>
    </source>
</evidence>
<protein>
    <submittedName>
        <fullName evidence="2">Uncharacterized protein</fullName>
    </submittedName>
</protein>
<name>A0ABQ6MHR5_9STRA</name>
<proteinExistence type="predicted"/>
<reference evidence="2 3" key="1">
    <citation type="journal article" date="2023" name="Commun. Biol.">
        <title>Genome analysis of Parmales, the sister group of diatoms, reveals the evolutionary specialization of diatoms from phago-mixotrophs to photoautotrophs.</title>
        <authorList>
            <person name="Ban H."/>
            <person name="Sato S."/>
            <person name="Yoshikawa S."/>
            <person name="Yamada K."/>
            <person name="Nakamura Y."/>
            <person name="Ichinomiya M."/>
            <person name="Sato N."/>
            <person name="Blanc-Mathieu R."/>
            <person name="Endo H."/>
            <person name="Kuwata A."/>
            <person name="Ogata H."/>
        </authorList>
    </citation>
    <scope>NUCLEOTIDE SEQUENCE [LARGE SCALE GENOMIC DNA]</scope>
</reference>